<keyword evidence="2" id="KW-0812">Transmembrane</keyword>
<organism evidence="3 4">
    <name type="scientific">Araneus ventricosus</name>
    <name type="common">Orbweaver spider</name>
    <name type="synonym">Epeira ventricosa</name>
    <dbReference type="NCBI Taxonomy" id="182803"/>
    <lineage>
        <taxon>Eukaryota</taxon>
        <taxon>Metazoa</taxon>
        <taxon>Ecdysozoa</taxon>
        <taxon>Arthropoda</taxon>
        <taxon>Chelicerata</taxon>
        <taxon>Arachnida</taxon>
        <taxon>Araneae</taxon>
        <taxon>Araneomorphae</taxon>
        <taxon>Entelegynae</taxon>
        <taxon>Araneoidea</taxon>
        <taxon>Araneidae</taxon>
        <taxon>Araneus</taxon>
    </lineage>
</organism>
<keyword evidence="2" id="KW-1133">Transmembrane helix</keyword>
<dbReference type="EMBL" id="BGPR01042198">
    <property type="protein sequence ID" value="GBO18600.1"/>
    <property type="molecule type" value="Genomic_DNA"/>
</dbReference>
<feature type="transmembrane region" description="Helical" evidence="2">
    <location>
        <begin position="63"/>
        <end position="81"/>
    </location>
</feature>
<comment type="caution">
    <text evidence="3">The sequence shown here is derived from an EMBL/GenBank/DDBJ whole genome shotgun (WGS) entry which is preliminary data.</text>
</comment>
<evidence type="ECO:0000256" key="2">
    <source>
        <dbReference type="SAM" id="Phobius"/>
    </source>
</evidence>
<sequence>MAQHMNHTGPRNVTTGLSENSPLLDVSEEKIQRGTRDDDLMVSIDSVSEDHLSSRRIMKRVKLALLSTVMIFCVVSKLNFISV</sequence>
<name>A0A4Y2V437_ARAVE</name>
<dbReference type="Proteomes" id="UP000499080">
    <property type="component" value="Unassembled WGS sequence"/>
</dbReference>
<feature type="compositionally biased region" description="Polar residues" evidence="1">
    <location>
        <begin position="1"/>
        <end position="21"/>
    </location>
</feature>
<evidence type="ECO:0000256" key="1">
    <source>
        <dbReference type="SAM" id="MobiDB-lite"/>
    </source>
</evidence>
<feature type="region of interest" description="Disordered" evidence="1">
    <location>
        <begin position="1"/>
        <end position="25"/>
    </location>
</feature>
<gene>
    <name evidence="3" type="ORF">AVEN_80360_1</name>
</gene>
<reference evidence="3 4" key="1">
    <citation type="journal article" date="2019" name="Sci. Rep.">
        <title>Orb-weaving spider Araneus ventricosus genome elucidates the spidroin gene catalogue.</title>
        <authorList>
            <person name="Kono N."/>
            <person name="Nakamura H."/>
            <person name="Ohtoshi R."/>
            <person name="Moran D.A.P."/>
            <person name="Shinohara A."/>
            <person name="Yoshida Y."/>
            <person name="Fujiwara M."/>
            <person name="Mori M."/>
            <person name="Tomita M."/>
            <person name="Arakawa K."/>
        </authorList>
    </citation>
    <scope>NUCLEOTIDE SEQUENCE [LARGE SCALE GENOMIC DNA]</scope>
</reference>
<evidence type="ECO:0000313" key="4">
    <source>
        <dbReference type="Proteomes" id="UP000499080"/>
    </source>
</evidence>
<accession>A0A4Y2V437</accession>
<proteinExistence type="predicted"/>
<evidence type="ECO:0000313" key="3">
    <source>
        <dbReference type="EMBL" id="GBO18600.1"/>
    </source>
</evidence>
<keyword evidence="4" id="KW-1185">Reference proteome</keyword>
<dbReference type="AlphaFoldDB" id="A0A4Y2V437"/>
<keyword evidence="2" id="KW-0472">Membrane</keyword>
<protein>
    <submittedName>
        <fullName evidence="3">Uncharacterized protein</fullName>
    </submittedName>
</protein>